<organism evidence="1">
    <name type="scientific">freshwater metagenome</name>
    <dbReference type="NCBI Taxonomy" id="449393"/>
    <lineage>
        <taxon>unclassified sequences</taxon>
        <taxon>metagenomes</taxon>
        <taxon>ecological metagenomes</taxon>
    </lineage>
</organism>
<dbReference type="AlphaFoldDB" id="A0A6J7GJU4"/>
<dbReference type="EMBL" id="CAFBMG010000097">
    <property type="protein sequence ID" value="CAB4907354.1"/>
    <property type="molecule type" value="Genomic_DNA"/>
</dbReference>
<protein>
    <submittedName>
        <fullName evidence="1">Unannotated protein</fullName>
    </submittedName>
</protein>
<gene>
    <name evidence="1" type="ORF">UFOPK3519_01194</name>
</gene>
<proteinExistence type="predicted"/>
<sequence>MVLVHVDESCTAVIGAGSEVLIDGRYVDLILIGITHCGMQQPGWHDEVIEEPQIAELARLVSAGEPVVATLELE</sequence>
<reference evidence="1" key="1">
    <citation type="submission" date="2020-05" db="EMBL/GenBank/DDBJ databases">
        <authorList>
            <person name="Chiriac C."/>
            <person name="Salcher M."/>
            <person name="Ghai R."/>
            <person name="Kavagutti S V."/>
        </authorList>
    </citation>
    <scope>NUCLEOTIDE SEQUENCE</scope>
</reference>
<evidence type="ECO:0000313" key="1">
    <source>
        <dbReference type="EMBL" id="CAB4907354.1"/>
    </source>
</evidence>
<accession>A0A6J7GJU4</accession>
<name>A0A6J7GJU4_9ZZZZ</name>